<dbReference type="InterPro" id="IPR001789">
    <property type="entry name" value="Sig_transdc_resp-reg_receiver"/>
</dbReference>
<dbReference type="InterPro" id="IPR036097">
    <property type="entry name" value="HisK_dim/P_sf"/>
</dbReference>
<keyword evidence="5" id="KW-0547">Nucleotide-binding</keyword>
<dbReference type="SMART" id="SM00387">
    <property type="entry name" value="HATPase_c"/>
    <property type="match status" value="1"/>
</dbReference>
<dbReference type="AlphaFoldDB" id="A0A7V9ABH8"/>
<dbReference type="PANTHER" id="PTHR43065">
    <property type="entry name" value="SENSOR HISTIDINE KINASE"/>
    <property type="match status" value="1"/>
</dbReference>
<dbReference type="Proteomes" id="UP000542342">
    <property type="component" value="Unassembled WGS sequence"/>
</dbReference>
<keyword evidence="4" id="KW-0808">Transferase</keyword>
<dbReference type="InterPro" id="IPR036890">
    <property type="entry name" value="HATPase_C_sf"/>
</dbReference>
<dbReference type="PANTHER" id="PTHR43065:SF10">
    <property type="entry name" value="PEROXIDE STRESS-ACTIVATED HISTIDINE KINASE MAK3"/>
    <property type="match status" value="1"/>
</dbReference>
<dbReference type="Pfam" id="PF00512">
    <property type="entry name" value="HisKA"/>
    <property type="match status" value="1"/>
</dbReference>
<dbReference type="GO" id="GO:0000155">
    <property type="term" value="F:phosphorelay sensor kinase activity"/>
    <property type="evidence" value="ECO:0007669"/>
    <property type="project" value="InterPro"/>
</dbReference>
<dbReference type="SUPFAM" id="SSF55785">
    <property type="entry name" value="PYP-like sensor domain (PAS domain)"/>
    <property type="match status" value="1"/>
</dbReference>
<evidence type="ECO:0000313" key="14">
    <source>
        <dbReference type="EMBL" id="MBA2225787.1"/>
    </source>
</evidence>
<evidence type="ECO:0000259" key="13">
    <source>
        <dbReference type="PROSITE" id="PS50113"/>
    </source>
</evidence>
<dbReference type="Pfam" id="PF13426">
    <property type="entry name" value="PAS_9"/>
    <property type="match status" value="1"/>
</dbReference>
<dbReference type="CDD" id="cd00156">
    <property type="entry name" value="REC"/>
    <property type="match status" value="1"/>
</dbReference>
<evidence type="ECO:0000256" key="2">
    <source>
        <dbReference type="ARBA" id="ARBA00012438"/>
    </source>
</evidence>
<keyword evidence="7" id="KW-0067">ATP-binding</keyword>
<sequence length="505" mass="55905">MTATILILEDDAGTARLQQRRLERAGYATYWTADATQAWQRLQSGGIDLLLLDQHFDGQPEDGLSFYSRLQASGYDVPVILITGRHDDGLIVRALRAGVKDYIFKSPEYLDYLPEAVHRVLEQVRLQRQLAESQARLAAIVETAFDAIITVDGYHRITTFNPAAERIFATPAAQAIGQPIQIFLPEGWQQQDAATGQSFSLGEMEGRRGDGSRVPLEVSCARVERQGQTFCTLILRDITERKQALEELRAKTEELRQTTRQLWQAARLAGVGELAASIAHELNNPLGTISLRLEGILAKTPPSDSRRKALEIIEAEVERMCRLVANLLQFSRPGNDQFSTVHLAEEVEKTLELFSHHLRKRRIEVQAEYGPDVPTIHADRQQLRQVLLNLLSNAADAMPQGGRLIVRLRRGALEQGAPAVVLEVIDNGIGIPPEHLPQVFDPFFTTKEEGKGTGLGLAICKRIIEQQHHGSITIESQPGHGTTVRIALPVSGQVVNPPGERNASA</sequence>
<dbReference type="PROSITE" id="PS50109">
    <property type="entry name" value="HIS_KIN"/>
    <property type="match status" value="1"/>
</dbReference>
<dbReference type="GO" id="GO:0005524">
    <property type="term" value="F:ATP binding"/>
    <property type="evidence" value="ECO:0007669"/>
    <property type="project" value="UniProtKB-KW"/>
</dbReference>
<dbReference type="Gene3D" id="1.10.287.130">
    <property type="match status" value="1"/>
</dbReference>
<dbReference type="SUPFAM" id="SSF55874">
    <property type="entry name" value="ATPase domain of HSP90 chaperone/DNA topoisomerase II/histidine kinase"/>
    <property type="match status" value="1"/>
</dbReference>
<dbReference type="PROSITE" id="PS50112">
    <property type="entry name" value="PAS"/>
    <property type="match status" value="1"/>
</dbReference>
<evidence type="ECO:0000256" key="7">
    <source>
        <dbReference type="ARBA" id="ARBA00022840"/>
    </source>
</evidence>
<name>A0A7V9ABH8_9BACT</name>
<proteinExistence type="predicted"/>
<dbReference type="InterPro" id="IPR003594">
    <property type="entry name" value="HATPase_dom"/>
</dbReference>
<organism evidence="14 15">
    <name type="scientific">Thermogemmata fonticola</name>
    <dbReference type="NCBI Taxonomy" id="2755323"/>
    <lineage>
        <taxon>Bacteria</taxon>
        <taxon>Pseudomonadati</taxon>
        <taxon>Planctomycetota</taxon>
        <taxon>Planctomycetia</taxon>
        <taxon>Gemmatales</taxon>
        <taxon>Gemmataceae</taxon>
        <taxon>Thermogemmata</taxon>
    </lineage>
</organism>
<dbReference type="FunFam" id="3.30.565.10:FF:000006">
    <property type="entry name" value="Sensor histidine kinase WalK"/>
    <property type="match status" value="1"/>
</dbReference>
<evidence type="ECO:0000259" key="10">
    <source>
        <dbReference type="PROSITE" id="PS50109"/>
    </source>
</evidence>
<dbReference type="RefSeq" id="WP_194537224.1">
    <property type="nucleotide sequence ID" value="NZ_JACEFB010000003.1"/>
</dbReference>
<evidence type="ECO:0000256" key="4">
    <source>
        <dbReference type="ARBA" id="ARBA00022679"/>
    </source>
</evidence>
<dbReference type="Pfam" id="PF02518">
    <property type="entry name" value="HATPase_c"/>
    <property type="match status" value="1"/>
</dbReference>
<keyword evidence="6" id="KW-0418">Kinase</keyword>
<accession>A0A7V9ABH8</accession>
<dbReference type="CDD" id="cd00130">
    <property type="entry name" value="PAS"/>
    <property type="match status" value="1"/>
</dbReference>
<evidence type="ECO:0000256" key="3">
    <source>
        <dbReference type="ARBA" id="ARBA00022553"/>
    </source>
</evidence>
<dbReference type="Pfam" id="PF00072">
    <property type="entry name" value="Response_reg"/>
    <property type="match status" value="1"/>
</dbReference>
<feature type="domain" description="PAS" evidence="12">
    <location>
        <begin position="133"/>
        <end position="186"/>
    </location>
</feature>
<gene>
    <name evidence="14" type="ORF">H0921_06370</name>
</gene>
<protein>
    <recommendedName>
        <fullName evidence="2">histidine kinase</fullName>
        <ecNumber evidence="2">2.7.13.3</ecNumber>
    </recommendedName>
</protein>
<dbReference type="InterPro" id="IPR005467">
    <property type="entry name" value="His_kinase_dom"/>
</dbReference>
<dbReference type="CDD" id="cd00082">
    <property type="entry name" value="HisKA"/>
    <property type="match status" value="1"/>
</dbReference>
<dbReference type="PROSITE" id="PS50113">
    <property type="entry name" value="PAC"/>
    <property type="match status" value="1"/>
</dbReference>
<dbReference type="SMART" id="SM00388">
    <property type="entry name" value="HisKA"/>
    <property type="match status" value="1"/>
</dbReference>
<dbReference type="EMBL" id="JACEFB010000003">
    <property type="protein sequence ID" value="MBA2225787.1"/>
    <property type="molecule type" value="Genomic_DNA"/>
</dbReference>
<evidence type="ECO:0000313" key="15">
    <source>
        <dbReference type="Proteomes" id="UP000542342"/>
    </source>
</evidence>
<keyword evidence="15" id="KW-1185">Reference proteome</keyword>
<feature type="domain" description="Histidine kinase" evidence="10">
    <location>
        <begin position="277"/>
        <end position="492"/>
    </location>
</feature>
<reference evidence="14 15" key="1">
    <citation type="submission" date="2020-07" db="EMBL/GenBank/DDBJ databases">
        <title>Thermogemmata thermophila gen. nov., sp. nov., a novel moderate thermophilic planctomycete from a Kamchatka hot spring.</title>
        <authorList>
            <person name="Elcheninov A.G."/>
            <person name="Podosokorskaya O.A."/>
            <person name="Kovaleva O.L."/>
            <person name="Novikov A."/>
            <person name="Bonch-Osmolovskaya E.A."/>
            <person name="Toshchakov S.V."/>
            <person name="Kublanov I.V."/>
        </authorList>
    </citation>
    <scope>NUCLEOTIDE SEQUENCE [LARGE SCALE GENOMIC DNA]</scope>
    <source>
        <strain evidence="14 15">2918</strain>
    </source>
</reference>
<dbReference type="PROSITE" id="PS50110">
    <property type="entry name" value="RESPONSE_REGULATORY"/>
    <property type="match status" value="1"/>
</dbReference>
<keyword evidence="3 9" id="KW-0597">Phosphoprotein</keyword>
<evidence type="ECO:0000256" key="9">
    <source>
        <dbReference type="PROSITE-ProRule" id="PRU00169"/>
    </source>
</evidence>
<dbReference type="SMART" id="SM00091">
    <property type="entry name" value="PAS"/>
    <property type="match status" value="1"/>
</dbReference>
<dbReference type="CDD" id="cd00075">
    <property type="entry name" value="HATPase"/>
    <property type="match status" value="1"/>
</dbReference>
<dbReference type="SUPFAM" id="SSF52172">
    <property type="entry name" value="CheY-like"/>
    <property type="match status" value="1"/>
</dbReference>
<dbReference type="SUPFAM" id="SSF47384">
    <property type="entry name" value="Homodimeric domain of signal transducing histidine kinase"/>
    <property type="match status" value="1"/>
</dbReference>
<comment type="catalytic activity">
    <reaction evidence="1">
        <text>ATP + protein L-histidine = ADP + protein N-phospho-L-histidine.</text>
        <dbReference type="EC" id="2.7.13.3"/>
    </reaction>
</comment>
<evidence type="ECO:0000256" key="8">
    <source>
        <dbReference type="ARBA" id="ARBA00023012"/>
    </source>
</evidence>
<comment type="caution">
    <text evidence="14">The sequence shown here is derived from an EMBL/GenBank/DDBJ whole genome shotgun (WGS) entry which is preliminary data.</text>
</comment>
<dbReference type="InterPro" id="IPR035965">
    <property type="entry name" value="PAS-like_dom_sf"/>
</dbReference>
<evidence type="ECO:0000256" key="6">
    <source>
        <dbReference type="ARBA" id="ARBA00022777"/>
    </source>
</evidence>
<feature type="modified residue" description="4-aspartylphosphate" evidence="9">
    <location>
        <position position="53"/>
    </location>
</feature>
<dbReference type="InterPro" id="IPR000014">
    <property type="entry name" value="PAS"/>
</dbReference>
<dbReference type="InterPro" id="IPR003661">
    <property type="entry name" value="HisK_dim/P_dom"/>
</dbReference>
<evidence type="ECO:0000259" key="11">
    <source>
        <dbReference type="PROSITE" id="PS50110"/>
    </source>
</evidence>
<dbReference type="InterPro" id="IPR004358">
    <property type="entry name" value="Sig_transdc_His_kin-like_C"/>
</dbReference>
<dbReference type="Gene3D" id="3.30.565.10">
    <property type="entry name" value="Histidine kinase-like ATPase, C-terminal domain"/>
    <property type="match status" value="1"/>
</dbReference>
<evidence type="ECO:0000256" key="1">
    <source>
        <dbReference type="ARBA" id="ARBA00000085"/>
    </source>
</evidence>
<feature type="domain" description="PAC" evidence="13">
    <location>
        <begin position="200"/>
        <end position="250"/>
    </location>
</feature>
<evidence type="ECO:0000256" key="5">
    <source>
        <dbReference type="ARBA" id="ARBA00022741"/>
    </source>
</evidence>
<dbReference type="InterPro" id="IPR011006">
    <property type="entry name" value="CheY-like_superfamily"/>
</dbReference>
<evidence type="ECO:0000259" key="12">
    <source>
        <dbReference type="PROSITE" id="PS50112"/>
    </source>
</evidence>
<dbReference type="NCBIfam" id="TIGR00229">
    <property type="entry name" value="sensory_box"/>
    <property type="match status" value="1"/>
</dbReference>
<keyword evidence="8" id="KW-0902">Two-component regulatory system</keyword>
<dbReference type="InterPro" id="IPR000700">
    <property type="entry name" value="PAS-assoc_C"/>
</dbReference>
<dbReference type="Gene3D" id="3.30.450.20">
    <property type="entry name" value="PAS domain"/>
    <property type="match status" value="1"/>
</dbReference>
<dbReference type="EC" id="2.7.13.3" evidence="2"/>
<feature type="domain" description="Response regulatory" evidence="11">
    <location>
        <begin position="4"/>
        <end position="120"/>
    </location>
</feature>
<dbReference type="Gene3D" id="3.40.50.2300">
    <property type="match status" value="1"/>
</dbReference>
<dbReference type="PRINTS" id="PR00344">
    <property type="entry name" value="BCTRLSENSOR"/>
</dbReference>
<dbReference type="SMART" id="SM00448">
    <property type="entry name" value="REC"/>
    <property type="match status" value="1"/>
</dbReference>